<name>A0A6G1SM59_9ACAR</name>
<dbReference type="GO" id="GO:0006508">
    <property type="term" value="P:proteolysis"/>
    <property type="evidence" value="ECO:0007669"/>
    <property type="project" value="InterPro"/>
</dbReference>
<dbReference type="InterPro" id="IPR009003">
    <property type="entry name" value="Peptidase_S1_PA"/>
</dbReference>
<dbReference type="PRINTS" id="PR00722">
    <property type="entry name" value="CHYMOTRYPSIN"/>
</dbReference>
<comment type="similarity">
    <text evidence="2">Belongs to the peptidase S1 family. CLIP subfamily.</text>
</comment>
<dbReference type="InterPro" id="IPR051487">
    <property type="entry name" value="Ser/Thr_Proteases_Immune/Dev"/>
</dbReference>
<accession>A0A6G1SM59</accession>
<keyword evidence="1" id="KW-1015">Disulfide bond</keyword>
<evidence type="ECO:0000256" key="2">
    <source>
        <dbReference type="ARBA" id="ARBA00024195"/>
    </source>
</evidence>
<dbReference type="InterPro" id="IPR001314">
    <property type="entry name" value="Peptidase_S1A"/>
</dbReference>
<dbReference type="GO" id="GO:0004252">
    <property type="term" value="F:serine-type endopeptidase activity"/>
    <property type="evidence" value="ECO:0007669"/>
    <property type="project" value="InterPro"/>
</dbReference>
<dbReference type="AlphaFoldDB" id="A0A6G1SM59"/>
<organism evidence="4">
    <name type="scientific">Aceria tosichella</name>
    <name type="common">wheat curl mite</name>
    <dbReference type="NCBI Taxonomy" id="561515"/>
    <lineage>
        <taxon>Eukaryota</taxon>
        <taxon>Metazoa</taxon>
        <taxon>Ecdysozoa</taxon>
        <taxon>Arthropoda</taxon>
        <taxon>Chelicerata</taxon>
        <taxon>Arachnida</taxon>
        <taxon>Acari</taxon>
        <taxon>Acariformes</taxon>
        <taxon>Trombidiformes</taxon>
        <taxon>Prostigmata</taxon>
        <taxon>Eupodina</taxon>
        <taxon>Eriophyoidea</taxon>
        <taxon>Eriophyidae</taxon>
        <taxon>Eriophyinae</taxon>
        <taxon>Aceriini</taxon>
        <taxon>Aceria</taxon>
    </lineage>
</organism>
<dbReference type="PANTHER" id="PTHR24256">
    <property type="entry name" value="TRYPTASE-RELATED"/>
    <property type="match status" value="1"/>
</dbReference>
<dbReference type="EMBL" id="GGYP01006833">
    <property type="protein sequence ID" value="MDE51604.1"/>
    <property type="molecule type" value="Transcribed_RNA"/>
</dbReference>
<evidence type="ECO:0000313" key="4">
    <source>
        <dbReference type="EMBL" id="MDE51604.1"/>
    </source>
</evidence>
<dbReference type="Pfam" id="PF00089">
    <property type="entry name" value="Trypsin"/>
    <property type="match status" value="1"/>
</dbReference>
<dbReference type="Gene3D" id="2.40.10.10">
    <property type="entry name" value="Trypsin-like serine proteases"/>
    <property type="match status" value="1"/>
</dbReference>
<dbReference type="InterPro" id="IPR001254">
    <property type="entry name" value="Trypsin_dom"/>
</dbReference>
<evidence type="ECO:0000256" key="1">
    <source>
        <dbReference type="ARBA" id="ARBA00023157"/>
    </source>
</evidence>
<dbReference type="PROSITE" id="PS50240">
    <property type="entry name" value="TRYPSIN_DOM"/>
    <property type="match status" value="1"/>
</dbReference>
<feature type="domain" description="Peptidase S1" evidence="3">
    <location>
        <begin position="127"/>
        <end position="368"/>
    </location>
</feature>
<proteinExistence type="inferred from homology"/>
<reference evidence="4" key="1">
    <citation type="submission" date="2018-10" db="EMBL/GenBank/DDBJ databases">
        <title>Transcriptome assembly of Aceria tosichella (Wheat curl mite) Type 2.</title>
        <authorList>
            <person name="Scully E.D."/>
            <person name="Geib S.M."/>
            <person name="Palmer N.A."/>
            <person name="Gupta A.K."/>
            <person name="Sarath G."/>
            <person name="Tatineni S."/>
        </authorList>
    </citation>
    <scope>NUCLEOTIDE SEQUENCE</scope>
    <source>
        <strain evidence="4">LincolnNE</strain>
    </source>
</reference>
<evidence type="ECO:0000259" key="3">
    <source>
        <dbReference type="PROSITE" id="PS50240"/>
    </source>
</evidence>
<dbReference type="PROSITE" id="PS00134">
    <property type="entry name" value="TRYPSIN_HIS"/>
    <property type="match status" value="1"/>
</dbReference>
<dbReference type="InterPro" id="IPR043504">
    <property type="entry name" value="Peptidase_S1_PA_chymotrypsin"/>
</dbReference>
<dbReference type="InterPro" id="IPR018114">
    <property type="entry name" value="TRYPSIN_HIS"/>
</dbReference>
<gene>
    <name evidence="4" type="primary">F10_1</name>
    <name evidence="4" type="ORF">g.3568</name>
</gene>
<protein>
    <submittedName>
        <fullName evidence="4">Coagulation factor X</fullName>
    </submittedName>
</protein>
<dbReference type="SMART" id="SM00020">
    <property type="entry name" value="Tryp_SPc"/>
    <property type="match status" value="1"/>
</dbReference>
<dbReference type="SUPFAM" id="SSF50494">
    <property type="entry name" value="Trypsin-like serine proteases"/>
    <property type="match status" value="1"/>
</dbReference>
<sequence length="368" mass="40967">MVLVMKDDKFKLFILAKLFILIIIGKNALCYINNNHDNRNELINGFNGIAPNGKYFNAIRTKQRSKDIVLNFIDAYDESVCGKSKMRDWQMDEQAFNCSYSSRRATPGRYSRMTAGGMRANSSSDRIVDGDPAHEGEFPSMVQVLPTIPQRPYGFCGGTLIHSNLVITAAHCVESATEVTIRLGSLLADNSDGIEISADKWLYTGNFSNDYTPDLALVRLSEDVDYVVGRIEPACLRIKSRHHDNAICAAAGFGGDYGHRLQTIALKRNCDHEHYLDQYSTCYARPSPNEPGGLCRGDSGSGLYCFAPKRGCGEQRSYVVGAAVAVPNKFSHCLPGKKYYQYFVDFQKNSDMIQQMVASLAWQPSGEW</sequence>